<dbReference type="AlphaFoldDB" id="A0A803LJ78"/>
<proteinExistence type="predicted"/>
<name>A0A803LJ78_CHEQI</name>
<sequence>MQVKKHRINVFNRLENTGAISKSRCQQKRNMKKFELENDVKRIIPSRMKRLDLLEVKTVETLSVKGRTLILIGQKVLTDCEADDRENILATSNHVTVSEENILDGEVDPTEAPKTLEDGGQSTVDDLKELNLGNTDEPRPIYDLDVYGDSMLIIHQLLDEYEVKKEDLKPYHKRSFLGTWSRCLGDEEAAKTIEEAHSGVCGAHQSAIQEELTEEENAKLRLAELEGLDEKRLEAQQSLECYHARLTRAFNKKVRVCSFQVGDTVLAVRRPIIISSKKGNIFSSKWDGPYIVQEVYINGAYKIVDADGLRVGPINGKFLKRYYP</sequence>
<dbReference type="Proteomes" id="UP000596660">
    <property type="component" value="Unplaced"/>
</dbReference>
<reference evidence="1" key="2">
    <citation type="submission" date="2021-03" db="UniProtKB">
        <authorList>
            <consortium name="EnsemblPlants"/>
        </authorList>
    </citation>
    <scope>IDENTIFICATION</scope>
</reference>
<dbReference type="PANTHER" id="PTHR48475">
    <property type="entry name" value="RIBONUCLEASE H"/>
    <property type="match status" value="1"/>
</dbReference>
<keyword evidence="2" id="KW-1185">Reference proteome</keyword>
<evidence type="ECO:0000313" key="2">
    <source>
        <dbReference type="Proteomes" id="UP000596660"/>
    </source>
</evidence>
<accession>A0A803LJ78</accession>
<reference evidence="1" key="1">
    <citation type="journal article" date="2017" name="Nature">
        <title>The genome of Chenopodium quinoa.</title>
        <authorList>
            <person name="Jarvis D.E."/>
            <person name="Ho Y.S."/>
            <person name="Lightfoot D.J."/>
            <person name="Schmoeckel S.M."/>
            <person name="Li B."/>
            <person name="Borm T.J.A."/>
            <person name="Ohyanagi H."/>
            <person name="Mineta K."/>
            <person name="Michell C.T."/>
            <person name="Saber N."/>
            <person name="Kharbatia N.M."/>
            <person name="Rupper R.R."/>
            <person name="Sharp A.R."/>
            <person name="Dally N."/>
            <person name="Boughton B.A."/>
            <person name="Woo Y.H."/>
            <person name="Gao G."/>
            <person name="Schijlen E.G.W.M."/>
            <person name="Guo X."/>
            <person name="Momin A.A."/>
            <person name="Negrao S."/>
            <person name="Al-Babili S."/>
            <person name="Gehring C."/>
            <person name="Roessner U."/>
            <person name="Jung C."/>
            <person name="Murphy K."/>
            <person name="Arold S.T."/>
            <person name="Gojobori T."/>
            <person name="van der Linden C.G."/>
            <person name="van Loo E.N."/>
            <person name="Jellen E.N."/>
            <person name="Maughan P.J."/>
            <person name="Tester M."/>
        </authorList>
    </citation>
    <scope>NUCLEOTIDE SEQUENCE [LARGE SCALE GENOMIC DNA]</scope>
    <source>
        <strain evidence="1">cv. PI 614886</strain>
    </source>
</reference>
<protein>
    <submittedName>
        <fullName evidence="1">Uncharacterized protein</fullName>
    </submittedName>
</protein>
<dbReference type="EnsemblPlants" id="AUR62014025-RA">
    <property type="protein sequence ID" value="AUR62014025-RA:cds"/>
    <property type="gene ID" value="AUR62014025"/>
</dbReference>
<dbReference type="PANTHER" id="PTHR48475:SF1">
    <property type="entry name" value="RNASE H TYPE-1 DOMAIN-CONTAINING PROTEIN"/>
    <property type="match status" value="1"/>
</dbReference>
<organism evidence="1 2">
    <name type="scientific">Chenopodium quinoa</name>
    <name type="common">Quinoa</name>
    <dbReference type="NCBI Taxonomy" id="63459"/>
    <lineage>
        <taxon>Eukaryota</taxon>
        <taxon>Viridiplantae</taxon>
        <taxon>Streptophyta</taxon>
        <taxon>Embryophyta</taxon>
        <taxon>Tracheophyta</taxon>
        <taxon>Spermatophyta</taxon>
        <taxon>Magnoliopsida</taxon>
        <taxon>eudicotyledons</taxon>
        <taxon>Gunneridae</taxon>
        <taxon>Pentapetalae</taxon>
        <taxon>Caryophyllales</taxon>
        <taxon>Chenopodiaceae</taxon>
        <taxon>Chenopodioideae</taxon>
        <taxon>Atripliceae</taxon>
        <taxon>Chenopodium</taxon>
    </lineage>
</organism>
<evidence type="ECO:0000313" key="1">
    <source>
        <dbReference type="EnsemblPlants" id="AUR62014025-RA:cds"/>
    </source>
</evidence>
<dbReference type="Gramene" id="AUR62014025-RA">
    <property type="protein sequence ID" value="AUR62014025-RA:cds"/>
    <property type="gene ID" value="AUR62014025"/>
</dbReference>